<name>D0LEB1_GORB4</name>
<dbReference type="CDD" id="cd02199">
    <property type="entry name" value="YjgF_YER057c_UK114_like_1"/>
    <property type="match status" value="1"/>
</dbReference>
<dbReference type="Pfam" id="PF01042">
    <property type="entry name" value="Ribonuc_L-PSP"/>
    <property type="match status" value="1"/>
</dbReference>
<dbReference type="InterPro" id="IPR006175">
    <property type="entry name" value="YjgF/YER057c/UK114"/>
</dbReference>
<dbReference type="Gene3D" id="3.30.1330.40">
    <property type="entry name" value="RutC-like"/>
    <property type="match status" value="1"/>
</dbReference>
<dbReference type="InterPro" id="IPR035959">
    <property type="entry name" value="RutC-like_sf"/>
</dbReference>
<reference evidence="2" key="1">
    <citation type="submission" date="2009-10" db="EMBL/GenBank/DDBJ databases">
        <title>The complete chromosome of Gordonia bronchialis DSM 43247.</title>
        <authorList>
            <consortium name="US DOE Joint Genome Institute (JGI-PGF)"/>
            <person name="Lucas S."/>
            <person name="Copeland A."/>
            <person name="Lapidus A."/>
            <person name="Glavina del Rio T."/>
            <person name="Dalin E."/>
            <person name="Tice H."/>
            <person name="Bruce D."/>
            <person name="Goodwin L."/>
            <person name="Pitluck S."/>
            <person name="Kyrpides N."/>
            <person name="Mavromatis K."/>
            <person name="Ivanova N."/>
            <person name="Ovchinnikova G."/>
            <person name="Saunders E."/>
            <person name="Brettin T."/>
            <person name="Detter J.C."/>
            <person name="Han C."/>
            <person name="Larimer F."/>
            <person name="Land M."/>
            <person name="Hauser L."/>
            <person name="Markowitz V."/>
            <person name="Cheng J.-F."/>
            <person name="Hugenholtz P."/>
            <person name="Woyke T."/>
            <person name="Wu D."/>
            <person name="Jando M."/>
            <person name="Schneider S."/>
            <person name="Goeker M."/>
            <person name="Klenk H.-P."/>
            <person name="Eisen J.A."/>
        </authorList>
    </citation>
    <scope>NUCLEOTIDE SEQUENCE [LARGE SCALE GENOMIC DNA]</scope>
    <source>
        <strain evidence="2">ATCC 25592 / DSM 43247 / BCRC 13721 / JCM 3198 / KCTC 3076 / NBRC 16047 / NCTC 10667</strain>
    </source>
</reference>
<dbReference type="STRING" id="526226.Gbro_0499"/>
<protein>
    <submittedName>
        <fullName evidence="1">Endoribonuclease L-PSP</fullName>
    </submittedName>
</protein>
<dbReference type="PANTHER" id="PTHR43760:SF1">
    <property type="entry name" value="ENDORIBONUCLEASE L-PSP_CHORISMATE MUTASE-LIKE DOMAIN-CONTAINING PROTEIN"/>
    <property type="match status" value="1"/>
</dbReference>
<proteinExistence type="predicted"/>
<evidence type="ECO:0000313" key="1">
    <source>
        <dbReference type="EMBL" id="ACY19829.1"/>
    </source>
</evidence>
<keyword evidence="2" id="KW-1185">Reference proteome</keyword>
<dbReference type="AlphaFoldDB" id="D0LEB1"/>
<dbReference type="SUPFAM" id="SSF55298">
    <property type="entry name" value="YjgF-like"/>
    <property type="match status" value="1"/>
</dbReference>
<dbReference type="InterPro" id="IPR013813">
    <property type="entry name" value="Endoribo_LPSP/chorism_mut-like"/>
</dbReference>
<dbReference type="eggNOG" id="COG0251">
    <property type="taxonomic scope" value="Bacteria"/>
</dbReference>
<organism evidence="1 2">
    <name type="scientific">Gordonia bronchialis (strain ATCC 25592 / DSM 43247 / BCRC 13721 / JCM 3198 / KCTC 3076 / NBRC 16047 / NCTC 10667)</name>
    <name type="common">Rhodococcus bronchialis</name>
    <dbReference type="NCBI Taxonomy" id="526226"/>
    <lineage>
        <taxon>Bacteria</taxon>
        <taxon>Bacillati</taxon>
        <taxon>Actinomycetota</taxon>
        <taxon>Actinomycetes</taxon>
        <taxon>Mycobacteriales</taxon>
        <taxon>Gordoniaceae</taxon>
        <taxon>Gordonia</taxon>
    </lineage>
</organism>
<dbReference type="Proteomes" id="UP000001219">
    <property type="component" value="Chromosome"/>
</dbReference>
<dbReference type="RefSeq" id="WP_012832417.1">
    <property type="nucleotide sequence ID" value="NC_013441.1"/>
</dbReference>
<dbReference type="PANTHER" id="PTHR43760">
    <property type="entry name" value="ENDORIBONUCLEASE-RELATED"/>
    <property type="match status" value="1"/>
</dbReference>
<dbReference type="EMBL" id="CP001802">
    <property type="protein sequence ID" value="ACY19829.1"/>
    <property type="molecule type" value="Genomic_DNA"/>
</dbReference>
<dbReference type="HOGENOM" id="CLU_104845_0_1_11"/>
<sequence length="162" mass="16362">MSPMTWTDKLAELGISLPAVVPPVASYTPAVRTGDLVYTSGQLPMVDGELVARGKVCDGAEGIVDPEQARAAARICALNALAAVDALVGIDSVVRVVKVVGFVASAAGFSGQPQVVNGASDVLGEIFGEAGVHARSAVGVAELPLGASVEVELIVEVAPTRT</sequence>
<evidence type="ECO:0000313" key="2">
    <source>
        <dbReference type="Proteomes" id="UP000001219"/>
    </source>
</evidence>
<accession>D0LEB1</accession>
<reference evidence="1 2" key="2">
    <citation type="journal article" date="2010" name="Stand. Genomic Sci.">
        <title>Complete genome sequence of Gordonia bronchialis type strain (3410).</title>
        <authorList>
            <person name="Ivanova N."/>
            <person name="Sikorski J."/>
            <person name="Jando M."/>
            <person name="Lapidus A."/>
            <person name="Nolan M."/>
            <person name="Lucas S."/>
            <person name="Del Rio T.G."/>
            <person name="Tice H."/>
            <person name="Copeland A."/>
            <person name="Cheng J.F."/>
            <person name="Chen F."/>
            <person name="Bruce D."/>
            <person name="Goodwin L."/>
            <person name="Pitluck S."/>
            <person name="Mavromatis K."/>
            <person name="Ovchinnikova G."/>
            <person name="Pati A."/>
            <person name="Chen A."/>
            <person name="Palaniappan K."/>
            <person name="Land M."/>
            <person name="Hauser L."/>
            <person name="Chang Y.J."/>
            <person name="Jeffries C.D."/>
            <person name="Chain P."/>
            <person name="Saunders E."/>
            <person name="Han C."/>
            <person name="Detter J.C."/>
            <person name="Brettin T."/>
            <person name="Rohde M."/>
            <person name="Goker M."/>
            <person name="Bristow J."/>
            <person name="Eisen J.A."/>
            <person name="Markowitz V."/>
            <person name="Hugenholtz P."/>
            <person name="Klenk H.P."/>
            <person name="Kyrpides N.C."/>
        </authorList>
    </citation>
    <scope>NUCLEOTIDE SEQUENCE [LARGE SCALE GENOMIC DNA]</scope>
    <source>
        <strain evidence="2">ATCC 25592 / DSM 43247 / BCRC 13721 / JCM 3198 / KCTC 3076 / NBRC 16047 / NCTC 10667</strain>
    </source>
</reference>
<gene>
    <name evidence="1" type="ordered locus">Gbro_0499</name>
</gene>
<dbReference type="KEGG" id="gbr:Gbro_0499"/>